<keyword evidence="3 5" id="KW-0689">Ribosomal protein</keyword>
<dbReference type="EMBL" id="BDSP01000198">
    <property type="protein sequence ID" value="GAX23188.1"/>
    <property type="molecule type" value="Genomic_DNA"/>
</dbReference>
<keyword evidence="4 5" id="KW-0687">Ribonucleoprotein</keyword>
<reference evidence="9 10" key="1">
    <citation type="journal article" date="2015" name="Plant Cell">
        <title>Oil accumulation by the oleaginous diatom Fistulifera solaris as revealed by the genome and transcriptome.</title>
        <authorList>
            <person name="Tanaka T."/>
            <person name="Maeda Y."/>
            <person name="Veluchamy A."/>
            <person name="Tanaka M."/>
            <person name="Abida H."/>
            <person name="Marechal E."/>
            <person name="Bowler C."/>
            <person name="Muto M."/>
            <person name="Sunaga Y."/>
            <person name="Tanaka M."/>
            <person name="Yoshino T."/>
            <person name="Taniguchi T."/>
            <person name="Fukuda Y."/>
            <person name="Nemoto M."/>
            <person name="Matsumoto M."/>
            <person name="Wong P.S."/>
            <person name="Aburatani S."/>
            <person name="Fujibuchi W."/>
        </authorList>
    </citation>
    <scope>NUCLEOTIDE SEQUENCE [LARGE SCALE GENOMIC DNA]</scope>
    <source>
        <strain evidence="9 10">JPCC DA0580</strain>
    </source>
</reference>
<dbReference type="FunFam" id="3.30.230.10:FF:000002">
    <property type="entry name" value="30S ribosomal protein S5"/>
    <property type="match status" value="1"/>
</dbReference>
<dbReference type="GO" id="GO:0003735">
    <property type="term" value="F:structural constituent of ribosome"/>
    <property type="evidence" value="ECO:0007669"/>
    <property type="project" value="UniProtKB-UniRule"/>
</dbReference>
<dbReference type="GO" id="GO:0005840">
    <property type="term" value="C:ribosome"/>
    <property type="evidence" value="ECO:0007669"/>
    <property type="project" value="UniProtKB-KW"/>
</dbReference>
<protein>
    <submittedName>
        <fullName evidence="9">Small subunit ribosomal protein S5</fullName>
    </submittedName>
</protein>
<dbReference type="GO" id="GO:0003723">
    <property type="term" value="F:RNA binding"/>
    <property type="evidence" value="ECO:0007669"/>
    <property type="project" value="InterPro"/>
</dbReference>
<dbReference type="InterPro" id="IPR020568">
    <property type="entry name" value="Ribosomal_Su5_D2-typ_SF"/>
</dbReference>
<evidence type="ECO:0000313" key="10">
    <source>
        <dbReference type="Proteomes" id="UP000198406"/>
    </source>
</evidence>
<dbReference type="SUPFAM" id="SSF54211">
    <property type="entry name" value="Ribosomal protein S5 domain 2-like"/>
    <property type="match status" value="1"/>
</dbReference>
<name>A0A1Z5KB82_FISSO</name>
<accession>A0A1Z5KB82</accession>
<organism evidence="9 10">
    <name type="scientific">Fistulifera solaris</name>
    <name type="common">Oleaginous diatom</name>
    <dbReference type="NCBI Taxonomy" id="1519565"/>
    <lineage>
        <taxon>Eukaryota</taxon>
        <taxon>Sar</taxon>
        <taxon>Stramenopiles</taxon>
        <taxon>Ochrophyta</taxon>
        <taxon>Bacillariophyta</taxon>
        <taxon>Bacillariophyceae</taxon>
        <taxon>Bacillariophycidae</taxon>
        <taxon>Naviculales</taxon>
        <taxon>Naviculaceae</taxon>
        <taxon>Fistulifera</taxon>
    </lineage>
</organism>
<dbReference type="InParanoid" id="A0A1Z5KB82"/>
<dbReference type="Pfam" id="PF00333">
    <property type="entry name" value="Ribosomal_S5"/>
    <property type="match status" value="1"/>
</dbReference>
<evidence type="ECO:0000256" key="5">
    <source>
        <dbReference type="PROSITE-ProRule" id="PRU00268"/>
    </source>
</evidence>
<evidence type="ECO:0000256" key="2">
    <source>
        <dbReference type="ARBA" id="ARBA00008945"/>
    </source>
</evidence>
<proteinExistence type="inferred from homology"/>
<dbReference type="GO" id="GO:1990904">
    <property type="term" value="C:ribonucleoprotein complex"/>
    <property type="evidence" value="ECO:0007669"/>
    <property type="project" value="UniProtKB-UniRule"/>
</dbReference>
<dbReference type="PROSITE" id="PS50881">
    <property type="entry name" value="S5_DSRBD"/>
    <property type="match status" value="1"/>
</dbReference>
<dbReference type="PANTHER" id="PTHR48277">
    <property type="entry name" value="MITOCHONDRIAL RIBOSOMAL PROTEIN S5"/>
    <property type="match status" value="1"/>
</dbReference>
<gene>
    <name evidence="9" type="ORF">FisN_39Hh016</name>
</gene>
<feature type="compositionally biased region" description="Basic residues" evidence="7">
    <location>
        <begin position="46"/>
        <end position="56"/>
    </location>
</feature>
<feature type="domain" description="S5 DRBM" evidence="8">
    <location>
        <begin position="240"/>
        <end position="303"/>
    </location>
</feature>
<feature type="region of interest" description="Disordered" evidence="7">
    <location>
        <begin position="36"/>
        <end position="63"/>
    </location>
</feature>
<dbReference type="Proteomes" id="UP000198406">
    <property type="component" value="Unassembled WGS sequence"/>
</dbReference>
<sequence length="400" mass="44860">MITSLGKKAGSRLVVQGAASRFCLREPLSAVCFLSSKSGGDDSSRKSFRPSRRPSRNYRPVSPLVTKTKKQIELDRKANANNPLYEAINPAAVDLDRVSEYDDELESTFGPLQAGVLRSIRQEVERKKSGELKDEVEEDLRMADYLTSELGSTEDLVFARRLLAAGIPNENERKKYVAELAALIEKKQEEDVLGEYLHDTKQRDAEKQTPMFQSHQDDDEEGDFDPEVFLDPNQLAHGEWSEMLVTVDRTTKLWRGGRLESYRALVIGGNLNGCGGFGIGKSKDPINAVAVASRKCKRNIFFVDRYQGNGLTSDLAGKQNSCKVYLRSTDDGLRGNHLIREILKRFGITNCVAKSHGNRNPYNVTRATFKALMTHESIEDIALKRGKRLVSIDRAMRMQV</sequence>
<evidence type="ECO:0000256" key="3">
    <source>
        <dbReference type="ARBA" id="ARBA00022980"/>
    </source>
</evidence>
<evidence type="ECO:0000313" key="9">
    <source>
        <dbReference type="EMBL" id="GAX23188.1"/>
    </source>
</evidence>
<dbReference type="InterPro" id="IPR005324">
    <property type="entry name" value="Ribosomal_uS5_C"/>
</dbReference>
<dbReference type="Gene3D" id="3.30.160.20">
    <property type="match status" value="1"/>
</dbReference>
<comment type="caution">
    <text evidence="9">The sequence shown here is derived from an EMBL/GenBank/DDBJ whole genome shotgun (WGS) entry which is preliminary data.</text>
</comment>
<evidence type="ECO:0000256" key="6">
    <source>
        <dbReference type="RuleBase" id="RU003823"/>
    </source>
</evidence>
<dbReference type="InterPro" id="IPR000851">
    <property type="entry name" value="Ribosomal_uS5"/>
</dbReference>
<dbReference type="InterPro" id="IPR013810">
    <property type="entry name" value="Ribosomal_uS5_N"/>
</dbReference>
<keyword evidence="10" id="KW-1185">Reference proteome</keyword>
<evidence type="ECO:0000256" key="4">
    <source>
        <dbReference type="ARBA" id="ARBA00023274"/>
    </source>
</evidence>
<evidence type="ECO:0000259" key="8">
    <source>
        <dbReference type="PROSITE" id="PS50881"/>
    </source>
</evidence>
<dbReference type="GO" id="GO:0009507">
    <property type="term" value="C:chloroplast"/>
    <property type="evidence" value="ECO:0007669"/>
    <property type="project" value="UniProtKB-SubCell"/>
</dbReference>
<dbReference type="GO" id="GO:0006412">
    <property type="term" value="P:translation"/>
    <property type="evidence" value="ECO:0007669"/>
    <property type="project" value="InterPro"/>
</dbReference>
<dbReference type="AlphaFoldDB" id="A0A1Z5KB82"/>
<dbReference type="SUPFAM" id="SSF54768">
    <property type="entry name" value="dsRNA-binding domain-like"/>
    <property type="match status" value="1"/>
</dbReference>
<comment type="similarity">
    <text evidence="2 6">Belongs to the universal ribosomal protein uS5 family.</text>
</comment>
<dbReference type="OrthoDB" id="309483at2759"/>
<comment type="subcellular location">
    <subcellularLocation>
        <location evidence="1">Plastid</location>
        <location evidence="1">Chloroplast</location>
    </subcellularLocation>
</comment>
<evidence type="ECO:0000256" key="7">
    <source>
        <dbReference type="SAM" id="MobiDB-lite"/>
    </source>
</evidence>
<dbReference type="Pfam" id="PF03719">
    <property type="entry name" value="Ribosomal_S5_C"/>
    <property type="match status" value="1"/>
</dbReference>
<dbReference type="PANTHER" id="PTHR48277:SF1">
    <property type="entry name" value="MITOCHONDRIAL RIBOSOMAL PROTEIN S5"/>
    <property type="match status" value="1"/>
</dbReference>
<evidence type="ECO:0000256" key="1">
    <source>
        <dbReference type="ARBA" id="ARBA00004229"/>
    </source>
</evidence>
<dbReference type="Gene3D" id="3.30.230.10">
    <property type="match status" value="1"/>
</dbReference>
<dbReference type="InterPro" id="IPR014721">
    <property type="entry name" value="Ribsml_uS5_D2-typ_fold_subgr"/>
</dbReference>